<proteinExistence type="predicted"/>
<dbReference type="InterPro" id="IPR013780">
    <property type="entry name" value="Glyco_hydro_b"/>
</dbReference>
<accession>A0A6I8MAK5</accession>
<sequence>MKDNIIKLEIFKNLEIFKTVDIVNKNGKYSYIMTNVKKGSYSFKVNGKCVTYTHTVPFVKVFNAYIDENEKDAKIISGFQEGKDIVITIQDNEFILEKAELYRLKNEYKDKIDVKIAANFNNWIAEEFFLEDNNFLLNLKEGYYEYKFVVNGEFEKGDNRRLIIGETGKLYEKASIDDGKFVVEALKCEINKINNYQYEFTIRTQINDIKRAFISIKLNDSEYELVKELERYTNTQNEFDYFKRIITFDEKIKEFSLLYILKDANKKLYYNGKEYSFENDIKRYIVNEDNNLEIFDIPDWSKEAIWYNIFPDRFYNANRYNDPIFNEFGPENFKMNELSETRFIDTNKWGDNNLQEFNNNRWTSDFSSQVRWEIEYEKGLNYSLKYARMYGGDLQGIKEKIPYLVELGINAVWLNPVFYSFQNHKYGANDFRHISPDLGTIRTSGSKHGVYTSENVKTYIDVLGKNAKNSSELELLEVNLVGENKGKNGFMETADPSTWVFTESDLIMVDLIKEFHKNNIRVIFDGVFNHSSERHWSFNMVLADGENSIYKDWYKFTDFSKHKKIDESMSKKEILDTIKYNRDNLSYISWAGIKTLPEFNSFNEDYKSYIFNVCRKWLLGPDNKVSKDIKDDDGIDGFRLDVPNCLENQDFWIEFRDVLKKTKKDSYITAEIWGNGSMDINKGNKFDALMNYEWLKTVIGYFINQKKEYGNRYKLSSQDFFNELREKRSWYPYQALQAMQNLNGSHDTDRLYSRIVNDMLGRNLEEGKQLEKGYNGIRPDLASSYHPNTSIDWINSKVKPIDVLKLISVFQMTYIGAPMIYYGDELAMWGATDPWCRKPMLWDEYMFDDEKNPSIVNHGEVYKQEANLSLFTWYKKIISIRKKNKTLIYGRFYEVLADNEKDVVIYERYDKNYSYIIILNNSFNSNEISFYSYNKNKEYLDLLSKKKIKSNKDGKIEVSLKAKKAMILKLKKGEINDR</sequence>
<dbReference type="AlphaFoldDB" id="A0A6I8MAK5"/>
<dbReference type="Pfam" id="PF00128">
    <property type="entry name" value="Alpha-amylase"/>
    <property type="match status" value="3"/>
</dbReference>
<feature type="domain" description="Glycosyl hydrolase family 13 catalytic" evidence="3">
    <location>
        <begin position="308"/>
        <end position="881"/>
    </location>
</feature>
<gene>
    <name evidence="4" type="ORF">OMES3154_01099</name>
</gene>
<keyword evidence="5" id="KW-1185">Reference proteome</keyword>
<evidence type="ECO:0000313" key="5">
    <source>
        <dbReference type="Proteomes" id="UP000419017"/>
    </source>
</evidence>
<dbReference type="RefSeq" id="WP_156683781.1">
    <property type="nucleotide sequence ID" value="NZ_CABWIB010000001.1"/>
</dbReference>
<dbReference type="GO" id="GO:0005975">
    <property type="term" value="P:carbohydrate metabolic process"/>
    <property type="evidence" value="ECO:0007669"/>
    <property type="project" value="InterPro"/>
</dbReference>
<dbReference type="Gene3D" id="2.60.40.1180">
    <property type="entry name" value="Golgi alpha-mannosidase II"/>
    <property type="match status" value="1"/>
</dbReference>
<dbReference type="SUPFAM" id="SSF51445">
    <property type="entry name" value="(Trans)glycosidases"/>
    <property type="match status" value="1"/>
</dbReference>
<evidence type="ECO:0000256" key="2">
    <source>
        <dbReference type="ARBA" id="ARBA00023295"/>
    </source>
</evidence>
<protein>
    <submittedName>
        <fullName evidence="4">Alpha amylase</fullName>
    </submittedName>
</protein>
<dbReference type="SUPFAM" id="SSF51011">
    <property type="entry name" value="Glycosyl hydrolase domain"/>
    <property type="match status" value="1"/>
</dbReference>
<dbReference type="InterPro" id="IPR013783">
    <property type="entry name" value="Ig-like_fold"/>
</dbReference>
<evidence type="ECO:0000313" key="4">
    <source>
        <dbReference type="EMBL" id="VWL85812.1"/>
    </source>
</evidence>
<keyword evidence="2" id="KW-0326">Glycosidase</keyword>
<dbReference type="InterPro" id="IPR006047">
    <property type="entry name" value="GH13_cat_dom"/>
</dbReference>
<dbReference type="Gene3D" id="2.60.40.10">
    <property type="entry name" value="Immunoglobulins"/>
    <property type="match status" value="1"/>
</dbReference>
<evidence type="ECO:0000256" key="1">
    <source>
        <dbReference type="ARBA" id="ARBA00022801"/>
    </source>
</evidence>
<dbReference type="SMART" id="SM00642">
    <property type="entry name" value="Aamy"/>
    <property type="match status" value="1"/>
</dbReference>
<dbReference type="EMBL" id="CABWIB010000001">
    <property type="protein sequence ID" value="VWL85812.1"/>
    <property type="molecule type" value="Genomic_DNA"/>
</dbReference>
<dbReference type="CDD" id="cd11338">
    <property type="entry name" value="AmyAc_CMD"/>
    <property type="match status" value="1"/>
</dbReference>
<reference evidence="4 5" key="1">
    <citation type="submission" date="2019-10" db="EMBL/GenBank/DDBJ databases">
        <authorList>
            <person name="Blom J."/>
        </authorList>
    </citation>
    <scope>NUCLEOTIDE SEQUENCE [LARGE SCALE GENOMIC DNA]</scope>
    <source>
        <strain evidence="4 5">ES3154-GLU</strain>
    </source>
</reference>
<dbReference type="InterPro" id="IPR017853">
    <property type="entry name" value="GH"/>
</dbReference>
<dbReference type="Gene3D" id="3.20.20.80">
    <property type="entry name" value="Glycosidases"/>
    <property type="match status" value="2"/>
</dbReference>
<dbReference type="Proteomes" id="UP000419017">
    <property type="component" value="Unassembled WGS sequence"/>
</dbReference>
<dbReference type="PANTHER" id="PTHR10357">
    <property type="entry name" value="ALPHA-AMYLASE FAMILY MEMBER"/>
    <property type="match status" value="1"/>
</dbReference>
<name>A0A6I8MAK5_9FUSO</name>
<dbReference type="PANTHER" id="PTHR10357:SF210">
    <property type="entry name" value="MALTODEXTRIN GLUCOSIDASE"/>
    <property type="match status" value="1"/>
</dbReference>
<keyword evidence="1" id="KW-0378">Hydrolase</keyword>
<evidence type="ECO:0000259" key="3">
    <source>
        <dbReference type="SMART" id="SM00642"/>
    </source>
</evidence>
<organism evidence="4 5">
    <name type="scientific">Oceanivirga miroungae</name>
    <dbReference type="NCBI Taxonomy" id="1130046"/>
    <lineage>
        <taxon>Bacteria</taxon>
        <taxon>Fusobacteriati</taxon>
        <taxon>Fusobacteriota</taxon>
        <taxon>Fusobacteriia</taxon>
        <taxon>Fusobacteriales</taxon>
        <taxon>Leptotrichiaceae</taxon>
        <taxon>Oceanivirga</taxon>
    </lineage>
</organism>